<evidence type="ECO:0000256" key="1">
    <source>
        <dbReference type="ARBA" id="ARBA00022729"/>
    </source>
</evidence>
<gene>
    <name evidence="3" type="ORF">NXC12_PD00232</name>
</gene>
<dbReference type="Pfam" id="PF12951">
    <property type="entry name" value="PATR"/>
    <property type="match status" value="5"/>
</dbReference>
<keyword evidence="3" id="KW-0614">Plasmid</keyword>
<dbReference type="GO" id="GO:0019867">
    <property type="term" value="C:outer membrane"/>
    <property type="evidence" value="ECO:0007669"/>
    <property type="project" value="InterPro"/>
</dbReference>
<dbReference type="Pfam" id="PF18883">
    <property type="entry name" value="AC_1"/>
    <property type="match status" value="1"/>
</dbReference>
<dbReference type="Gene3D" id="2.40.128.130">
    <property type="entry name" value="Autotransporter beta-domain"/>
    <property type="match status" value="1"/>
</dbReference>
<dbReference type="Pfam" id="PF03797">
    <property type="entry name" value="Autotransporter"/>
    <property type="match status" value="1"/>
</dbReference>
<dbReference type="Gene3D" id="2.160.20.20">
    <property type="match status" value="1"/>
</dbReference>
<dbReference type="InterPro" id="IPR011050">
    <property type="entry name" value="Pectin_lyase_fold/virulence"/>
</dbReference>
<proteinExistence type="predicted"/>
<name>A0AAN1BLJ8_RHIET</name>
<dbReference type="GO" id="GO:0005506">
    <property type="term" value="F:iron ion binding"/>
    <property type="evidence" value="ECO:0007669"/>
    <property type="project" value="InterPro"/>
</dbReference>
<organism evidence="3 4">
    <name type="scientific">Rhizobium etli</name>
    <dbReference type="NCBI Taxonomy" id="29449"/>
    <lineage>
        <taxon>Bacteria</taxon>
        <taxon>Pseudomonadati</taxon>
        <taxon>Pseudomonadota</taxon>
        <taxon>Alphaproteobacteria</taxon>
        <taxon>Hyphomicrobiales</taxon>
        <taxon>Rhizobiaceae</taxon>
        <taxon>Rhizobium/Agrobacterium group</taxon>
        <taxon>Rhizobium</taxon>
    </lineage>
</organism>
<dbReference type="InterPro" id="IPR024935">
    <property type="entry name" value="Rubredoxin_dom"/>
</dbReference>
<dbReference type="PANTHER" id="PTHR35037:SF3">
    <property type="entry name" value="C-TERMINAL REGION OF AIDA-LIKE PROTEIN"/>
    <property type="match status" value="1"/>
</dbReference>
<feature type="domain" description="Autotransporter" evidence="2">
    <location>
        <begin position="915"/>
        <end position="1196"/>
    </location>
</feature>
<dbReference type="Gene3D" id="2.20.28.10">
    <property type="match status" value="1"/>
</dbReference>
<dbReference type="CDD" id="cd00730">
    <property type="entry name" value="rubredoxin"/>
    <property type="match status" value="1"/>
</dbReference>
<dbReference type="CDD" id="cd01344">
    <property type="entry name" value="PL2_Passenger_AT"/>
    <property type="match status" value="1"/>
</dbReference>
<evidence type="ECO:0000313" key="3">
    <source>
        <dbReference type="EMBL" id="ARQ13328.1"/>
    </source>
</evidence>
<dbReference type="RefSeq" id="WP_086083873.1">
    <property type="nucleotide sequence ID" value="NZ_CP020910.1"/>
</dbReference>
<geneLocation type="plasmid" evidence="4">
    <name>pretnxc12d</name>
</geneLocation>
<evidence type="ECO:0000313" key="4">
    <source>
        <dbReference type="Proteomes" id="UP000194159"/>
    </source>
</evidence>
<dbReference type="SUPFAM" id="SSF103515">
    <property type="entry name" value="Autotransporter"/>
    <property type="match status" value="1"/>
</dbReference>
<keyword evidence="1" id="KW-0732">Signal</keyword>
<dbReference type="NCBIfam" id="TIGR01414">
    <property type="entry name" value="autotrans_barl"/>
    <property type="match status" value="1"/>
</dbReference>
<dbReference type="SUPFAM" id="SSF57802">
    <property type="entry name" value="Rubredoxin-like"/>
    <property type="match status" value="1"/>
</dbReference>
<sequence length="1196" mass="120632">MSAFESFGTCETVSDDNRMECGICWHVYDPKRGDEIWQIPPGTPFSSRLSMQKLEIMMPELHSPFASSAIRWSIFTAIFIGGSFMAPVMAFADCVTLGGVITCDATVPNPFTTTVGSGNSAAADNITVNVGTSSQVAVGDLNAISLRNNAVITIAGGGLVSATATSTTGNFNTGGNTVEVNNNGTVTIEQGGQLLALGTQGSAEAVNFQGTGNVLTNSGLIDANHAVAIWSQNTSGLNTVINNETGIIEAGNGTTSTVIGGSGAGALDFTNKGIIRGSINLANGNDILRLYTGSSVTGNFTGGGGTDAIFLSGDGQSSMAGNFTGFESLVKSDLGRWTLTGTITGVTVATVQNGTLVLTGTNSNYTGQVIIDPAGILEARAQALPTQLVPANNIANITNNGLVRFAQPDNGTYVGQIVGTGAVEKTGAGILTLDPSVAAGNTYSGGTFINGGVVAVGADNALGASTGGVSFNGGTLQLNSSFDLSASRAVTLNVGGGTINTQAFDSTLAQGITGPGGLTKTGSGSLVLTGNSDYAGGTVISAGTLQLGNGGTSGSISGNVLNNSLLAFNRSDAFLVPGIVSGSGAVEQNGSGTTVLAGNNTYTGGTTINAGTLQLGNGGTSGSIVGDVANSGSLAFNRSDSMSFGGVISGSGSVRQIGGGTTVLTAQNTYSGATTVEAGTLAAGTTNAFSPTSSTSVLAGGTLDAAGFDQTVSVLTSAGLVNVGGAPGATLTVSGNYVAAEGTLRLNTALGGDASTTDRLIVLGDTSGATTLVVANVGGTGALTVEGIRVIDVAGSSAGSFALDGDYVFEGDEAVIGGAFAYRLYKNGIATPTDGDWYLRSALGDPAGSTSPLYQPGVPVYEAYAQTLLGLNGLPTLQQRVGNRYWSGAGNGMLSQGDGPGTFEPAPRPSEGGPAFVDGDGVWARIEGAHGSFDPRTSTSSTDYDLNTWKLQSGLDGQLYESDSGKLIAGITAHYDKASADVSSIFGDGTVDTDGYGVGATLTWYGQNGFYLDGQAQATWYNSNLSSDFVGGLSNGNDGFGYAFSLEAGNRVALNQSWTLTPQAQLAYSNVDFDDFTDPFGANVSLGTGESLKGRLGISADYENAWEGASGTTTRALLYGIANVYYEFLDGTEVGVSGVGFASESDRTWGGIGAGGSYNWNDDRYSLYGEVSINTSLSNFADSYSLTGTAGFRVKF</sequence>
<accession>A0AAN1BLJ8</accession>
<dbReference type="PROSITE" id="PS51208">
    <property type="entry name" value="AUTOTRANSPORTER"/>
    <property type="match status" value="1"/>
</dbReference>
<dbReference type="PANTHER" id="PTHR35037">
    <property type="entry name" value="C-TERMINAL REGION OF AIDA-LIKE PROTEIN"/>
    <property type="match status" value="1"/>
</dbReference>
<dbReference type="InterPro" id="IPR036709">
    <property type="entry name" value="Autotransporte_beta_dom_sf"/>
</dbReference>
<protein>
    <submittedName>
        <fullName evidence="3">Outer membrane autotransporter barrel domain-containing protein</fullName>
    </submittedName>
</protein>
<dbReference type="InterPro" id="IPR051551">
    <property type="entry name" value="Autotransporter_adhesion"/>
</dbReference>
<dbReference type="EMBL" id="CP020910">
    <property type="protein sequence ID" value="ARQ13328.1"/>
    <property type="molecule type" value="Genomic_DNA"/>
</dbReference>
<dbReference type="SUPFAM" id="SSF51126">
    <property type="entry name" value="Pectin lyase-like"/>
    <property type="match status" value="2"/>
</dbReference>
<dbReference type="AlphaFoldDB" id="A0AAN1BLJ8"/>
<dbReference type="InterPro" id="IPR013425">
    <property type="entry name" value="Autotrns_rpt"/>
</dbReference>
<dbReference type="InterPro" id="IPR012332">
    <property type="entry name" value="Autotransporter_pectin_lyase_C"/>
</dbReference>
<dbReference type="InterPro" id="IPR043990">
    <property type="entry name" value="AC_1"/>
</dbReference>
<dbReference type="InterPro" id="IPR005546">
    <property type="entry name" value="Autotransporte_beta"/>
</dbReference>
<dbReference type="NCBIfam" id="TIGR02601">
    <property type="entry name" value="autotrns_rpt"/>
    <property type="match status" value="4"/>
</dbReference>
<evidence type="ECO:0000259" key="2">
    <source>
        <dbReference type="PROSITE" id="PS51208"/>
    </source>
</evidence>
<dbReference type="Proteomes" id="UP000194159">
    <property type="component" value="Plasmid pRetNXC12d"/>
</dbReference>
<dbReference type="InterPro" id="IPR006315">
    <property type="entry name" value="OM_autotransptr_brl_dom"/>
</dbReference>
<dbReference type="Pfam" id="PF00301">
    <property type="entry name" value="Rubredoxin"/>
    <property type="match status" value="1"/>
</dbReference>
<dbReference type="SMART" id="SM00869">
    <property type="entry name" value="Autotransporter"/>
    <property type="match status" value="1"/>
</dbReference>
<reference evidence="3 4" key="1">
    <citation type="submission" date="2017-04" db="EMBL/GenBank/DDBJ databases">
        <title>Complete genome sequences of Rhizobium genomic linages associated to common bean (phaseolus vulgaris).</title>
        <authorList>
            <person name="Santamaria R.I."/>
            <person name="Bustos P."/>
            <person name="Perez-Carrascal O."/>
            <person name="Martinez-Flores I."/>
            <person name="Juarez S."/>
            <person name="Lozano L."/>
            <person name="Miranda F."/>
            <person name="Vinuesa P."/>
            <person name="Martinez-Romero E."/>
            <person name="Cevallos M.A."/>
            <person name="Romero D."/>
            <person name="Davila G."/>
            <person name="Gonzalez V."/>
        </authorList>
    </citation>
    <scope>NUCLEOTIDE SEQUENCE [LARGE SCALE GENOMIC DNA]</scope>
    <source>
        <strain evidence="3 4">NXC12</strain>
        <plasmid evidence="4">pretnxc12d</plasmid>
    </source>
</reference>